<name>A0ABV7VNF1_9PROT</name>
<dbReference type="EMBL" id="JBHRYJ010000005">
    <property type="protein sequence ID" value="MFC3677638.1"/>
    <property type="molecule type" value="Genomic_DNA"/>
</dbReference>
<comment type="caution">
    <text evidence="1">The sequence shown here is derived from an EMBL/GenBank/DDBJ whole genome shotgun (WGS) entry which is preliminary data.</text>
</comment>
<keyword evidence="2" id="KW-1185">Reference proteome</keyword>
<reference evidence="2" key="1">
    <citation type="journal article" date="2019" name="Int. J. Syst. Evol. Microbiol.">
        <title>The Global Catalogue of Microorganisms (GCM) 10K type strain sequencing project: providing services to taxonomists for standard genome sequencing and annotation.</title>
        <authorList>
            <consortium name="The Broad Institute Genomics Platform"/>
            <consortium name="The Broad Institute Genome Sequencing Center for Infectious Disease"/>
            <person name="Wu L."/>
            <person name="Ma J."/>
        </authorList>
    </citation>
    <scope>NUCLEOTIDE SEQUENCE [LARGE SCALE GENOMIC DNA]</scope>
    <source>
        <strain evidence="2">KCTC 42182</strain>
    </source>
</reference>
<evidence type="ECO:0008006" key="3">
    <source>
        <dbReference type="Google" id="ProtNLM"/>
    </source>
</evidence>
<accession>A0ABV7VNF1</accession>
<gene>
    <name evidence="1" type="ORF">ACFOOQ_18950</name>
</gene>
<protein>
    <recommendedName>
        <fullName evidence="3">6-hydroxynicotinate reductase</fullName>
    </recommendedName>
</protein>
<proteinExistence type="predicted"/>
<sequence>MSEAVATQTPSPKDAVVRCDACPVLCRIRPGKAGACDRYANVEGVLTRVDPLVITEKAAAKGESVIPFLSGSEG</sequence>
<evidence type="ECO:0000313" key="1">
    <source>
        <dbReference type="EMBL" id="MFC3677638.1"/>
    </source>
</evidence>
<dbReference type="RefSeq" id="WP_379729209.1">
    <property type="nucleotide sequence ID" value="NZ_JBHRYJ010000005.1"/>
</dbReference>
<evidence type="ECO:0000313" key="2">
    <source>
        <dbReference type="Proteomes" id="UP001595711"/>
    </source>
</evidence>
<dbReference type="Proteomes" id="UP001595711">
    <property type="component" value="Unassembled WGS sequence"/>
</dbReference>
<organism evidence="1 2">
    <name type="scientific">Ferrovibrio xuzhouensis</name>
    <dbReference type="NCBI Taxonomy" id="1576914"/>
    <lineage>
        <taxon>Bacteria</taxon>
        <taxon>Pseudomonadati</taxon>
        <taxon>Pseudomonadota</taxon>
        <taxon>Alphaproteobacteria</taxon>
        <taxon>Rhodospirillales</taxon>
        <taxon>Rhodospirillaceae</taxon>
        <taxon>Ferrovibrio</taxon>
    </lineage>
</organism>